<dbReference type="InterPro" id="IPR043145">
    <property type="entry name" value="Znf_ZZ_sf"/>
</dbReference>
<evidence type="ECO:0000256" key="14">
    <source>
        <dbReference type="PROSITE-ProRule" id="PRU00228"/>
    </source>
</evidence>
<dbReference type="STRING" id="35608.A0A2U1PRA9"/>
<feature type="region of interest" description="Disordered" evidence="15">
    <location>
        <begin position="526"/>
        <end position="557"/>
    </location>
</feature>
<feature type="region of interest" description="Disordered" evidence="15">
    <location>
        <begin position="364"/>
        <end position="399"/>
    </location>
</feature>
<dbReference type="InterPro" id="IPR000433">
    <property type="entry name" value="Znf_ZZ"/>
</dbReference>
<name>A0A2U1PRA9_ARTAN</name>
<feature type="domain" description="ZZ-type" evidence="17">
    <location>
        <begin position="1223"/>
        <end position="1278"/>
    </location>
</feature>
<evidence type="ECO:0000256" key="4">
    <source>
        <dbReference type="ARBA" id="ARBA00022723"/>
    </source>
</evidence>
<accession>A0A2U1PRA9</accession>
<dbReference type="GO" id="GO:0008270">
    <property type="term" value="F:zinc ion binding"/>
    <property type="evidence" value="ECO:0007669"/>
    <property type="project" value="UniProtKB-KW"/>
</dbReference>
<dbReference type="SMR" id="A0A2U1PRA9"/>
<comment type="catalytic activity">
    <reaction evidence="13">
        <text>L-lysyl-[protein] + acetyl-CoA = N(6)-acetyl-L-lysyl-[protein] + CoA + H(+)</text>
        <dbReference type="Rhea" id="RHEA:45948"/>
        <dbReference type="Rhea" id="RHEA-COMP:9752"/>
        <dbReference type="Rhea" id="RHEA-COMP:10731"/>
        <dbReference type="ChEBI" id="CHEBI:15378"/>
        <dbReference type="ChEBI" id="CHEBI:29969"/>
        <dbReference type="ChEBI" id="CHEBI:57287"/>
        <dbReference type="ChEBI" id="CHEBI:57288"/>
        <dbReference type="ChEBI" id="CHEBI:61930"/>
        <dbReference type="EC" id="2.3.1.48"/>
    </reaction>
</comment>
<keyword evidence="12" id="KW-0012">Acyltransferase</keyword>
<dbReference type="PROSITE" id="PS50135">
    <property type="entry name" value="ZF_ZZ_2"/>
    <property type="match status" value="1"/>
</dbReference>
<keyword evidence="7" id="KW-0156">Chromatin regulator</keyword>
<dbReference type="Pfam" id="PF08214">
    <property type="entry name" value="HAT_KAT11"/>
    <property type="match status" value="1"/>
</dbReference>
<dbReference type="GO" id="GO:0005667">
    <property type="term" value="C:transcription regulator complex"/>
    <property type="evidence" value="ECO:0007669"/>
    <property type="project" value="TreeGrafter"/>
</dbReference>
<dbReference type="Pfam" id="PF02135">
    <property type="entry name" value="zf-TAZ"/>
    <property type="match status" value="1"/>
</dbReference>
<dbReference type="InterPro" id="IPR011011">
    <property type="entry name" value="Znf_FYVE_PHD"/>
</dbReference>
<evidence type="ECO:0000256" key="7">
    <source>
        <dbReference type="ARBA" id="ARBA00022853"/>
    </source>
</evidence>
<protein>
    <recommendedName>
        <fullName evidence="2">histone acetyltransferase</fullName>
        <ecNumber evidence="2">2.3.1.48</ecNumber>
    </recommendedName>
</protein>
<dbReference type="InterPro" id="IPR000197">
    <property type="entry name" value="Znf_TAZ"/>
</dbReference>
<dbReference type="OrthoDB" id="899at2759"/>
<evidence type="ECO:0000313" key="20">
    <source>
        <dbReference type="Proteomes" id="UP000245207"/>
    </source>
</evidence>
<dbReference type="GO" id="GO:0045944">
    <property type="term" value="P:positive regulation of transcription by RNA polymerase II"/>
    <property type="evidence" value="ECO:0007669"/>
    <property type="project" value="TreeGrafter"/>
</dbReference>
<organism evidence="19 20">
    <name type="scientific">Artemisia annua</name>
    <name type="common">Sweet wormwood</name>
    <dbReference type="NCBI Taxonomy" id="35608"/>
    <lineage>
        <taxon>Eukaryota</taxon>
        <taxon>Viridiplantae</taxon>
        <taxon>Streptophyta</taxon>
        <taxon>Embryophyta</taxon>
        <taxon>Tracheophyta</taxon>
        <taxon>Spermatophyta</taxon>
        <taxon>Magnoliopsida</taxon>
        <taxon>eudicotyledons</taxon>
        <taxon>Gunneridae</taxon>
        <taxon>Pentapetalae</taxon>
        <taxon>asterids</taxon>
        <taxon>campanulids</taxon>
        <taxon>Asterales</taxon>
        <taxon>Asteraceae</taxon>
        <taxon>Asteroideae</taxon>
        <taxon>Anthemideae</taxon>
        <taxon>Artemisiinae</taxon>
        <taxon>Artemisia</taxon>
    </lineage>
</organism>
<evidence type="ECO:0000256" key="3">
    <source>
        <dbReference type="ARBA" id="ARBA00022679"/>
    </source>
</evidence>
<keyword evidence="4" id="KW-0479">Metal-binding</keyword>
<dbReference type="Gene3D" id="3.30.60.90">
    <property type="match status" value="1"/>
</dbReference>
<dbReference type="SUPFAM" id="SSF57850">
    <property type="entry name" value="RING/U-box"/>
    <property type="match status" value="2"/>
</dbReference>
<dbReference type="PANTHER" id="PTHR13808">
    <property type="entry name" value="CBP/P300-RELATED"/>
    <property type="match status" value="1"/>
</dbReference>
<dbReference type="InterPro" id="IPR013083">
    <property type="entry name" value="Znf_RING/FYVE/PHD"/>
</dbReference>
<dbReference type="Proteomes" id="UP000245207">
    <property type="component" value="Unassembled WGS sequence"/>
</dbReference>
<keyword evidence="5 14" id="KW-0863">Zinc-finger</keyword>
<keyword evidence="20" id="KW-1185">Reference proteome</keyword>
<dbReference type="SUPFAM" id="SSF57933">
    <property type="entry name" value="TAZ domain"/>
    <property type="match status" value="1"/>
</dbReference>
<dbReference type="Gene3D" id="1.20.1020.10">
    <property type="entry name" value="TAZ domain"/>
    <property type="match status" value="1"/>
</dbReference>
<dbReference type="SMART" id="SM01250">
    <property type="entry name" value="KAT11"/>
    <property type="match status" value="1"/>
</dbReference>
<evidence type="ECO:0000256" key="2">
    <source>
        <dbReference type="ARBA" id="ARBA00013184"/>
    </source>
</evidence>
<keyword evidence="6" id="KW-0862">Zinc</keyword>
<sequence length="1523" mass="169588">METTEGENWASNLISHLNSRYPTGIDTRKTFLKQEVQDTNLHQIVSSHSSLPHLLVSNSFCQPESYMNLGYNVYNNHASVNIYNPISYGGSAYNEYGQNVACGGMNLISPLGVTQTDLDIITSPEQVSSITACSYGDVISDTEAFDSRTPTYSFQPQPFHNSQYTSFTENKRNAYNMDSTLLLADDVQSPYPNSCNMLQNDSLQSNCNTQISHQIQIPVSQQASVQSNDQFDPQHVGLESSRDAFNFHVLNAYVCYKDMPADLRREIPFGDYMHDAECKADVCKCHLYLELSSHFDKCNDLNCDICGPARSGNFRLDSRKRKLEQLEATNNVDPRSTGTLVDALPTKYPKLESSIVAEHAASLNQHEDDDAMVDDPSYSNDSNGEQKLTGPLNQSNDVSLKGRSSDAIIEENDVLNLASDNADESGLQPVTTSGSLVDCDSVLEPKTELNGLNSAPDADGLGLALKKPETPSDSLVNCDSALESKSEINGLNSAPVANELVLTLKKPEMPDESLVNCDSVLESKTAISGLNPAPDAKELDLTSKQPETPDGSLVNGDSVLESKTVINGLNQAPDAKELDLTSKQPETPDGSLVNGDSVLESKTVINGLNQAPDAKELDLTSKQPETPDGSLVNGDSVLESKTVINGLNQAPDAKELDLTSKQPETPDGSLVNGDSVLESKTVINGLNPAPDANELDLTSKQPEMTSGSLVNCDSVLLESKNTEIEMASLTDNGSGLEPEKIKIQSVSLADFFTADQIKQHLLSFTSQKDALGNRPPSNGHNTCQVCSMEKLAFAPAPIYCSSCEIRIKRNVGYYRSTNEMGIRHCFCMSCYRGSHGNNILLRGFSIPKAHLQKAKNDEEKEDSWVLCDKCQCWQHRTCGLYNDEKDVEGKAEYICPKCYLEEIESGTRVPLPQATASEAKDLPRTNLSDHIEERLSKRLDQEREEMSKISGMEPSEIPVAEGLVVRVVVSVEKHLEVRQKFIDILHGEDYPSGFSYRSKKIEGVDVCLFGMCVQEFGSECGGPNKRCVYISYLDSVKYFRPERKSVTGESLRTVVYHEILIGYLEYCKNRGFATCYIWACPLIKGEDYIFYCHPETQRTPKQDKLRQWYKLMLKKATEDNVVVDYTNIYNQFFVPSGEANSKITAARLPYFDGDYWSGAAENIVRKLEVEESAGGGLQSKLPNKRILKAMGQDKVDVAMKDVIVMQKLGQTILPVKENFMIVHLQHKCTHCHEVILSGSRWFCSQCKKIQLCSRCFNADKNYSVSKMHTCQSGETNLFSEVAVNNVTLDTTDKDDVFVNSFFETRDAFLNKCQKSHFQFDTLSRAKYSSMMILYHLIYKPPIKPACAACLADVVVEQCWQCDKCAKYYLCETCYKMRLGTYHPHRLYPPSVKLVGGSKSEQLQKQKSLALKVVLDTLMHASQCDVMTCSYKDCITMRRLFCHSKNCSIRVRGGCNYCQRVWRILKEHSQICTDSDCKIPRCMDIKKFKEETRAAHNTNERVALTTNQQATMKDQQEVPEVHIG</sequence>
<evidence type="ECO:0000256" key="5">
    <source>
        <dbReference type="ARBA" id="ARBA00022771"/>
    </source>
</evidence>
<evidence type="ECO:0000256" key="8">
    <source>
        <dbReference type="ARBA" id="ARBA00023015"/>
    </source>
</evidence>
<feature type="domain" description="TAZ-type" evidence="16">
    <location>
        <begin position="1395"/>
        <end position="1484"/>
    </location>
</feature>
<dbReference type="Gene3D" id="3.30.40.10">
    <property type="entry name" value="Zinc/RING finger domain, C3HC4 (zinc finger)"/>
    <property type="match status" value="1"/>
</dbReference>
<feature type="compositionally biased region" description="Polar residues" evidence="15">
    <location>
        <begin position="377"/>
        <end position="398"/>
    </location>
</feature>
<evidence type="ECO:0000256" key="13">
    <source>
        <dbReference type="ARBA" id="ARBA00048017"/>
    </source>
</evidence>
<dbReference type="SMART" id="SM00291">
    <property type="entry name" value="ZnF_ZZ"/>
    <property type="match status" value="2"/>
</dbReference>
<dbReference type="GO" id="GO:0003713">
    <property type="term" value="F:transcription coactivator activity"/>
    <property type="evidence" value="ECO:0007669"/>
    <property type="project" value="TreeGrafter"/>
</dbReference>
<evidence type="ECO:0000256" key="9">
    <source>
        <dbReference type="ARBA" id="ARBA00023159"/>
    </source>
</evidence>
<gene>
    <name evidence="19" type="ORF">CTI12_AA121480</name>
</gene>
<evidence type="ECO:0000256" key="6">
    <source>
        <dbReference type="ARBA" id="ARBA00022833"/>
    </source>
</evidence>
<evidence type="ECO:0000256" key="1">
    <source>
        <dbReference type="ARBA" id="ARBA00004123"/>
    </source>
</evidence>
<reference evidence="19 20" key="1">
    <citation type="journal article" date="2018" name="Mol. Plant">
        <title>The genome of Artemisia annua provides insight into the evolution of Asteraceae family and artemisinin biosynthesis.</title>
        <authorList>
            <person name="Shen Q."/>
            <person name="Zhang L."/>
            <person name="Liao Z."/>
            <person name="Wang S."/>
            <person name="Yan T."/>
            <person name="Shi P."/>
            <person name="Liu M."/>
            <person name="Fu X."/>
            <person name="Pan Q."/>
            <person name="Wang Y."/>
            <person name="Lv Z."/>
            <person name="Lu X."/>
            <person name="Zhang F."/>
            <person name="Jiang W."/>
            <person name="Ma Y."/>
            <person name="Chen M."/>
            <person name="Hao X."/>
            <person name="Li L."/>
            <person name="Tang Y."/>
            <person name="Lv G."/>
            <person name="Zhou Y."/>
            <person name="Sun X."/>
            <person name="Brodelius P.E."/>
            <person name="Rose J.K.C."/>
            <person name="Tang K."/>
        </authorList>
    </citation>
    <scope>NUCLEOTIDE SEQUENCE [LARGE SCALE GENOMIC DNA]</scope>
    <source>
        <strain evidence="20">cv. Huhao1</strain>
        <tissue evidence="19">Leaf</tissue>
    </source>
</reference>
<dbReference type="PROSITE" id="PS50134">
    <property type="entry name" value="ZF_TAZ"/>
    <property type="match status" value="1"/>
</dbReference>
<dbReference type="GO" id="GO:0000123">
    <property type="term" value="C:histone acetyltransferase complex"/>
    <property type="evidence" value="ECO:0007669"/>
    <property type="project" value="TreeGrafter"/>
</dbReference>
<evidence type="ECO:0000256" key="11">
    <source>
        <dbReference type="ARBA" id="ARBA00023242"/>
    </source>
</evidence>
<dbReference type="InterPro" id="IPR013178">
    <property type="entry name" value="Histone_AcTrfase_Rtt109/CBP"/>
</dbReference>
<evidence type="ECO:0000259" key="16">
    <source>
        <dbReference type="PROSITE" id="PS50134"/>
    </source>
</evidence>
<evidence type="ECO:0000256" key="10">
    <source>
        <dbReference type="ARBA" id="ARBA00023163"/>
    </source>
</evidence>
<keyword evidence="9" id="KW-0010">Activator</keyword>
<dbReference type="GO" id="GO:0005634">
    <property type="term" value="C:nucleus"/>
    <property type="evidence" value="ECO:0007669"/>
    <property type="project" value="UniProtKB-SubCell"/>
</dbReference>
<dbReference type="PROSITE" id="PS51727">
    <property type="entry name" value="CBP_P300_HAT"/>
    <property type="match status" value="1"/>
</dbReference>
<evidence type="ECO:0000256" key="12">
    <source>
        <dbReference type="ARBA" id="ARBA00023315"/>
    </source>
</evidence>
<proteinExistence type="predicted"/>
<comment type="caution">
    <text evidence="19">The sequence shown here is derived from an EMBL/GenBank/DDBJ whole genome shotgun (WGS) entry which is preliminary data.</text>
</comment>
<dbReference type="InterPro" id="IPR031162">
    <property type="entry name" value="CBP_P300_HAT"/>
</dbReference>
<keyword evidence="8" id="KW-0805">Transcription regulation</keyword>
<dbReference type="PANTHER" id="PTHR13808:SF60">
    <property type="entry name" value="HISTONE ACETYLTRANSFERASE"/>
    <property type="match status" value="1"/>
</dbReference>
<dbReference type="SUPFAM" id="SSF57903">
    <property type="entry name" value="FYVE/PHD zinc finger"/>
    <property type="match status" value="1"/>
</dbReference>
<dbReference type="GO" id="GO:0031490">
    <property type="term" value="F:chromatin DNA binding"/>
    <property type="evidence" value="ECO:0007669"/>
    <property type="project" value="TreeGrafter"/>
</dbReference>
<keyword evidence="3" id="KW-0808">Transferase</keyword>
<keyword evidence="11" id="KW-0539">Nucleus</keyword>
<dbReference type="SMART" id="SM00551">
    <property type="entry name" value="ZnF_TAZ"/>
    <property type="match status" value="1"/>
</dbReference>
<dbReference type="EC" id="2.3.1.48" evidence="2"/>
<keyword evidence="10" id="KW-0804">Transcription</keyword>
<dbReference type="GO" id="GO:0004402">
    <property type="term" value="F:histone acetyltransferase activity"/>
    <property type="evidence" value="ECO:0007669"/>
    <property type="project" value="InterPro"/>
</dbReference>
<feature type="domain" description="CBP/p300-type HAT" evidence="18">
    <location>
        <begin position="916"/>
        <end position="1341"/>
    </location>
</feature>
<evidence type="ECO:0000313" key="19">
    <source>
        <dbReference type="EMBL" id="PWA88299.1"/>
    </source>
</evidence>
<evidence type="ECO:0000259" key="18">
    <source>
        <dbReference type="PROSITE" id="PS51727"/>
    </source>
</evidence>
<dbReference type="EMBL" id="PKPP01000827">
    <property type="protein sequence ID" value="PWA88299.1"/>
    <property type="molecule type" value="Genomic_DNA"/>
</dbReference>
<dbReference type="InterPro" id="IPR035898">
    <property type="entry name" value="TAZ_dom_sf"/>
</dbReference>
<evidence type="ECO:0000259" key="17">
    <source>
        <dbReference type="PROSITE" id="PS50135"/>
    </source>
</evidence>
<evidence type="ECO:0000256" key="15">
    <source>
        <dbReference type="SAM" id="MobiDB-lite"/>
    </source>
</evidence>
<comment type="subcellular location">
    <subcellularLocation>
        <location evidence="1">Nucleus</location>
    </subcellularLocation>
</comment>